<dbReference type="Proteomes" id="UP001160148">
    <property type="component" value="Unassembled WGS sequence"/>
</dbReference>
<name>A0AAV0WRH9_9HEMI</name>
<proteinExistence type="predicted"/>
<organism evidence="1 2">
    <name type="scientific">Macrosiphum euphorbiae</name>
    <name type="common">potato aphid</name>
    <dbReference type="NCBI Taxonomy" id="13131"/>
    <lineage>
        <taxon>Eukaryota</taxon>
        <taxon>Metazoa</taxon>
        <taxon>Ecdysozoa</taxon>
        <taxon>Arthropoda</taxon>
        <taxon>Hexapoda</taxon>
        <taxon>Insecta</taxon>
        <taxon>Pterygota</taxon>
        <taxon>Neoptera</taxon>
        <taxon>Paraneoptera</taxon>
        <taxon>Hemiptera</taxon>
        <taxon>Sternorrhyncha</taxon>
        <taxon>Aphidomorpha</taxon>
        <taxon>Aphidoidea</taxon>
        <taxon>Aphididae</taxon>
        <taxon>Macrosiphini</taxon>
        <taxon>Macrosiphum</taxon>
    </lineage>
</organism>
<evidence type="ECO:0000313" key="1">
    <source>
        <dbReference type="EMBL" id="CAI6358333.1"/>
    </source>
</evidence>
<protein>
    <submittedName>
        <fullName evidence="1">Uncharacterized protein</fullName>
    </submittedName>
</protein>
<dbReference type="EMBL" id="CARXXK010000002">
    <property type="protein sequence ID" value="CAI6358333.1"/>
    <property type="molecule type" value="Genomic_DNA"/>
</dbReference>
<keyword evidence="2" id="KW-1185">Reference proteome</keyword>
<comment type="caution">
    <text evidence="1">The sequence shown here is derived from an EMBL/GenBank/DDBJ whole genome shotgun (WGS) entry which is preliminary data.</text>
</comment>
<gene>
    <name evidence="1" type="ORF">MEUPH1_LOCUS13860</name>
</gene>
<dbReference type="AlphaFoldDB" id="A0AAV0WRH9"/>
<sequence length="92" mass="10054">MHLVFGHDAQQWYDGLVGSLDLPILMWVPDRVERVFDSCGVAKGFEGLTGEACAAVADNPVRDAACSTKFVQLVQHTRGIRRTAGIQVRELG</sequence>
<accession>A0AAV0WRH9</accession>
<evidence type="ECO:0000313" key="2">
    <source>
        <dbReference type="Proteomes" id="UP001160148"/>
    </source>
</evidence>
<reference evidence="1 2" key="1">
    <citation type="submission" date="2023-01" db="EMBL/GenBank/DDBJ databases">
        <authorList>
            <person name="Whitehead M."/>
        </authorList>
    </citation>
    <scope>NUCLEOTIDE SEQUENCE [LARGE SCALE GENOMIC DNA]</scope>
</reference>